<keyword evidence="5" id="KW-0479">Metal-binding</keyword>
<comment type="caution">
    <text evidence="12">The sequence shown here is derived from an EMBL/GenBank/DDBJ whole genome shotgun (WGS) entry which is preliminary data.</text>
</comment>
<dbReference type="InterPro" id="IPR027417">
    <property type="entry name" value="P-loop_NTPase"/>
</dbReference>
<dbReference type="AlphaFoldDB" id="A0AAV8A7Q6"/>
<dbReference type="FunFam" id="3.40.50.300:FF:000948">
    <property type="entry name" value="Thymidine kinase"/>
    <property type="match status" value="1"/>
</dbReference>
<evidence type="ECO:0000256" key="11">
    <source>
        <dbReference type="RuleBase" id="RU004165"/>
    </source>
</evidence>
<evidence type="ECO:0000256" key="2">
    <source>
        <dbReference type="ARBA" id="ARBA00012118"/>
    </source>
</evidence>
<evidence type="ECO:0000256" key="5">
    <source>
        <dbReference type="ARBA" id="ARBA00022723"/>
    </source>
</evidence>
<keyword evidence="3" id="KW-0237">DNA synthesis</keyword>
<dbReference type="Gene3D" id="3.40.50.300">
    <property type="entry name" value="P-loop containing nucleotide triphosphate hydrolases"/>
    <property type="match status" value="2"/>
</dbReference>
<evidence type="ECO:0000256" key="3">
    <source>
        <dbReference type="ARBA" id="ARBA00022634"/>
    </source>
</evidence>
<comment type="similarity">
    <text evidence="1 11">Belongs to the thymidine kinase family.</text>
</comment>
<dbReference type="PANTHER" id="PTHR11441:SF0">
    <property type="entry name" value="THYMIDINE KINASE, CYTOSOLIC"/>
    <property type="match status" value="1"/>
</dbReference>
<evidence type="ECO:0000256" key="8">
    <source>
        <dbReference type="ARBA" id="ARBA00022833"/>
    </source>
</evidence>
<dbReference type="GO" id="GO:0004797">
    <property type="term" value="F:thymidine kinase activity"/>
    <property type="evidence" value="ECO:0007669"/>
    <property type="project" value="UniProtKB-EC"/>
</dbReference>
<keyword evidence="8" id="KW-0862">Zinc</keyword>
<keyword evidence="6" id="KW-0547">Nucleotide-binding</keyword>
<organism evidence="12 13">
    <name type="scientific">Anaeramoeba flamelloides</name>
    <dbReference type="NCBI Taxonomy" id="1746091"/>
    <lineage>
        <taxon>Eukaryota</taxon>
        <taxon>Metamonada</taxon>
        <taxon>Anaeramoebidae</taxon>
        <taxon>Anaeramoeba</taxon>
    </lineage>
</organism>
<evidence type="ECO:0000256" key="4">
    <source>
        <dbReference type="ARBA" id="ARBA00022679"/>
    </source>
</evidence>
<proteinExistence type="inferred from homology"/>
<evidence type="ECO:0000256" key="9">
    <source>
        <dbReference type="ARBA" id="ARBA00022840"/>
    </source>
</evidence>
<keyword evidence="4" id="KW-0808">Transferase</keyword>
<evidence type="ECO:0000256" key="7">
    <source>
        <dbReference type="ARBA" id="ARBA00022777"/>
    </source>
</evidence>
<name>A0AAV8A7Q6_9EUKA</name>
<keyword evidence="7 12" id="KW-0418">Kinase</keyword>
<dbReference type="FunFam" id="3.40.50.300:FF:001270">
    <property type="entry name" value="Thymidine kinase"/>
    <property type="match status" value="1"/>
</dbReference>
<dbReference type="GO" id="GO:0005524">
    <property type="term" value="F:ATP binding"/>
    <property type="evidence" value="ECO:0007669"/>
    <property type="project" value="UniProtKB-KW"/>
</dbReference>
<dbReference type="GO" id="GO:0042802">
    <property type="term" value="F:identical protein binding"/>
    <property type="evidence" value="ECO:0007669"/>
    <property type="project" value="UniProtKB-ARBA"/>
</dbReference>
<dbReference type="Pfam" id="PF00265">
    <property type="entry name" value="TK"/>
    <property type="match status" value="2"/>
</dbReference>
<evidence type="ECO:0000313" key="12">
    <source>
        <dbReference type="EMBL" id="KAJ3449675.1"/>
    </source>
</evidence>
<dbReference type="Gene3D" id="3.30.60.20">
    <property type="match status" value="2"/>
</dbReference>
<keyword evidence="9" id="KW-0067">ATP-binding</keyword>
<accession>A0AAV8A7Q6</accession>
<dbReference type="InterPro" id="IPR001267">
    <property type="entry name" value="Thymidine_kinase"/>
</dbReference>
<sequence length="381" mass="43185">MNFEGHLELILGPVFSGKTSELIRRINRFSYASKKCMIIKFSEESENEKKSFKTHSGYDYEAYATDTLNRVAEQVQKYQVVGIDDGQFFPQIADFAEKLANEGKVVIIAALGGTFERKPFECITKLIPRCENVVMMGSVCMVCYEEGSFSKRITNDKQVKLLGGTEKYISVCRKGYFDLKCNEEEQEQEQEQEEENQKNYTYDGQIQLILGPMFGGKSSELIRRARKYSIANKKCTVIKFARDTRYSVDKCSTHDKVMMDAVPCAGKLSKVEDKVKDYDVIGIDEGQFFEDIVEFSEHMANLGKVVIIAALDGTFERKPFGRVLELVAKAEQVIKLNAVCMLTYKDAAFSKRISQEKEVQVIGGSDKYVAVSREGFFIAQN</sequence>
<evidence type="ECO:0000313" key="13">
    <source>
        <dbReference type="Proteomes" id="UP001146793"/>
    </source>
</evidence>
<evidence type="ECO:0000256" key="10">
    <source>
        <dbReference type="ARBA" id="ARBA00048254"/>
    </source>
</evidence>
<dbReference type="GO" id="GO:0046872">
    <property type="term" value="F:metal ion binding"/>
    <property type="evidence" value="ECO:0007669"/>
    <property type="project" value="UniProtKB-KW"/>
</dbReference>
<dbReference type="GO" id="GO:0071897">
    <property type="term" value="P:DNA biosynthetic process"/>
    <property type="evidence" value="ECO:0007669"/>
    <property type="project" value="UniProtKB-KW"/>
</dbReference>
<dbReference type="SUPFAM" id="SSF52540">
    <property type="entry name" value="P-loop containing nucleoside triphosphate hydrolases"/>
    <property type="match status" value="2"/>
</dbReference>
<protein>
    <recommendedName>
        <fullName evidence="2">thymidine kinase</fullName>
        <ecNumber evidence="2">2.7.1.21</ecNumber>
    </recommendedName>
</protein>
<evidence type="ECO:0000256" key="6">
    <source>
        <dbReference type="ARBA" id="ARBA00022741"/>
    </source>
</evidence>
<dbReference type="EMBL" id="JANTQA010000012">
    <property type="protein sequence ID" value="KAJ3449675.1"/>
    <property type="molecule type" value="Genomic_DNA"/>
</dbReference>
<dbReference type="Proteomes" id="UP001146793">
    <property type="component" value="Unassembled WGS sequence"/>
</dbReference>
<dbReference type="GO" id="GO:0046104">
    <property type="term" value="P:thymidine metabolic process"/>
    <property type="evidence" value="ECO:0007669"/>
    <property type="project" value="TreeGrafter"/>
</dbReference>
<evidence type="ECO:0000256" key="1">
    <source>
        <dbReference type="ARBA" id="ARBA00007587"/>
    </source>
</evidence>
<comment type="catalytic activity">
    <reaction evidence="10">
        <text>thymidine + ATP = dTMP + ADP + H(+)</text>
        <dbReference type="Rhea" id="RHEA:19129"/>
        <dbReference type="ChEBI" id="CHEBI:15378"/>
        <dbReference type="ChEBI" id="CHEBI:17748"/>
        <dbReference type="ChEBI" id="CHEBI:30616"/>
        <dbReference type="ChEBI" id="CHEBI:63528"/>
        <dbReference type="ChEBI" id="CHEBI:456216"/>
        <dbReference type="EC" id="2.7.1.21"/>
    </reaction>
</comment>
<gene>
    <name evidence="12" type="ORF">M0812_05832</name>
</gene>
<reference evidence="12" key="1">
    <citation type="submission" date="2022-08" db="EMBL/GenBank/DDBJ databases">
        <title>Novel sulphate-reducing endosymbionts in the free-living metamonad Anaeramoeba.</title>
        <authorList>
            <person name="Jerlstrom-Hultqvist J."/>
            <person name="Cepicka I."/>
            <person name="Gallot-Lavallee L."/>
            <person name="Salas-Leiva D."/>
            <person name="Curtis B.A."/>
            <person name="Zahonova K."/>
            <person name="Pipaliya S."/>
            <person name="Dacks J."/>
            <person name="Roger A.J."/>
        </authorList>
    </citation>
    <scope>NUCLEOTIDE SEQUENCE</scope>
    <source>
        <strain evidence="12">Busselton2</strain>
    </source>
</reference>
<dbReference type="SUPFAM" id="SSF57716">
    <property type="entry name" value="Glucocorticoid receptor-like (DNA-binding domain)"/>
    <property type="match status" value="2"/>
</dbReference>
<dbReference type="PANTHER" id="PTHR11441">
    <property type="entry name" value="THYMIDINE KINASE"/>
    <property type="match status" value="1"/>
</dbReference>
<dbReference type="EC" id="2.7.1.21" evidence="2"/>